<gene>
    <name evidence="3" type="ORF">PHMEG_00015277</name>
</gene>
<proteinExistence type="predicted"/>
<feature type="domain" description="PiggyBac transposable element-derived protein" evidence="2">
    <location>
        <begin position="55"/>
        <end position="99"/>
    </location>
</feature>
<dbReference type="OrthoDB" id="6077919at2759"/>
<dbReference type="EMBL" id="NBNE01002061">
    <property type="protein sequence ID" value="OWZ11668.1"/>
    <property type="molecule type" value="Genomic_DNA"/>
</dbReference>
<evidence type="ECO:0000313" key="3">
    <source>
        <dbReference type="EMBL" id="OWZ11668.1"/>
    </source>
</evidence>
<reference evidence="4" key="1">
    <citation type="submission" date="2017-03" db="EMBL/GenBank/DDBJ databases">
        <title>Phytopthora megakarya and P. palmivora, two closely related causual agents of cacao black pod achieved similar genome size and gene model numbers by different mechanisms.</title>
        <authorList>
            <person name="Ali S."/>
            <person name="Shao J."/>
            <person name="Larry D.J."/>
            <person name="Kronmiller B."/>
            <person name="Shen D."/>
            <person name="Strem M.D."/>
            <person name="Melnick R.L."/>
            <person name="Guiltinan M.J."/>
            <person name="Tyler B.M."/>
            <person name="Meinhardt L.W."/>
            <person name="Bailey B.A."/>
        </authorList>
    </citation>
    <scope>NUCLEOTIDE SEQUENCE [LARGE SCALE GENOMIC DNA]</scope>
    <source>
        <strain evidence="4">zdho120</strain>
    </source>
</reference>
<name>A0A225W3A9_9STRA</name>
<evidence type="ECO:0000313" key="4">
    <source>
        <dbReference type="Proteomes" id="UP000198211"/>
    </source>
</evidence>
<dbReference type="AlphaFoldDB" id="A0A225W3A9"/>
<evidence type="ECO:0000259" key="2">
    <source>
        <dbReference type="Pfam" id="PF13843"/>
    </source>
</evidence>
<dbReference type="Proteomes" id="UP000198211">
    <property type="component" value="Unassembled WGS sequence"/>
</dbReference>
<sequence>MLSNYIDSGKFQISLRDLKDRLHGVTDETEALGLLGNGPKHEFHLSANLCLRPRFGSNRILNTDNDYTSVQLLQALRVKGLYARGTVHGGSKHFPKHTTIGKNSASRGDYR</sequence>
<feature type="compositionally biased region" description="Polar residues" evidence="1">
    <location>
        <begin position="100"/>
        <end position="111"/>
    </location>
</feature>
<accession>A0A225W3A9</accession>
<dbReference type="InterPro" id="IPR029526">
    <property type="entry name" value="PGBD"/>
</dbReference>
<comment type="caution">
    <text evidence="3">The sequence shown here is derived from an EMBL/GenBank/DDBJ whole genome shotgun (WGS) entry which is preliminary data.</text>
</comment>
<evidence type="ECO:0000256" key="1">
    <source>
        <dbReference type="SAM" id="MobiDB-lite"/>
    </source>
</evidence>
<organism evidence="3 4">
    <name type="scientific">Phytophthora megakarya</name>
    <dbReference type="NCBI Taxonomy" id="4795"/>
    <lineage>
        <taxon>Eukaryota</taxon>
        <taxon>Sar</taxon>
        <taxon>Stramenopiles</taxon>
        <taxon>Oomycota</taxon>
        <taxon>Peronosporomycetes</taxon>
        <taxon>Peronosporales</taxon>
        <taxon>Peronosporaceae</taxon>
        <taxon>Phytophthora</taxon>
    </lineage>
</organism>
<dbReference type="Pfam" id="PF13843">
    <property type="entry name" value="DDE_Tnp_1_7"/>
    <property type="match status" value="1"/>
</dbReference>
<protein>
    <submittedName>
        <fullName evidence="3">Transposase</fullName>
    </submittedName>
</protein>
<keyword evidence="4" id="KW-1185">Reference proteome</keyword>
<feature type="region of interest" description="Disordered" evidence="1">
    <location>
        <begin position="88"/>
        <end position="111"/>
    </location>
</feature>